<reference evidence="3 5" key="3">
    <citation type="submission" date="2017-11" db="EMBL/GenBank/DDBJ databases">
        <title>De-novo sequencing of pomegranate (Punica granatum L.) genome.</title>
        <authorList>
            <person name="Akparov Z."/>
            <person name="Amiraslanov A."/>
            <person name="Hajiyeva S."/>
            <person name="Abbasov M."/>
            <person name="Kaur K."/>
            <person name="Hamwieh A."/>
            <person name="Solovyev V."/>
            <person name="Salamov A."/>
            <person name="Braich B."/>
            <person name="Kosarev P."/>
            <person name="Mahmoud A."/>
            <person name="Hajiyev E."/>
            <person name="Babayeva S."/>
            <person name="Izzatullayeva V."/>
            <person name="Mammadov A."/>
            <person name="Mammadov A."/>
            <person name="Sharifova S."/>
            <person name="Ojaghi J."/>
            <person name="Eynullazada K."/>
            <person name="Bayramov B."/>
            <person name="Abdulazimova A."/>
            <person name="Shahmuradov I."/>
        </authorList>
    </citation>
    <scope>NUCLEOTIDE SEQUENCE [LARGE SCALE GENOMIC DNA]</scope>
    <source>
        <strain evidence="3">AG2017</strain>
        <strain evidence="5">cv. AG2017</strain>
        <tissue evidence="3">Leaf</tissue>
    </source>
</reference>
<accession>A0A218X8J4</accession>
<reference evidence="2" key="2">
    <citation type="submission" date="2017-06" db="EMBL/GenBank/DDBJ databases">
        <title>The pomegranate genome and the genomics of punicalagin biosynthesis.</title>
        <authorList>
            <person name="Xu C."/>
        </authorList>
    </citation>
    <scope>NUCLEOTIDE SEQUENCE [LARGE SCALE GENOMIC DNA]</scope>
    <source>
        <tissue evidence="2">Fresh leaf</tissue>
    </source>
</reference>
<feature type="compositionally biased region" description="Polar residues" evidence="1">
    <location>
        <begin position="116"/>
        <end position="126"/>
    </location>
</feature>
<evidence type="ECO:0000313" key="4">
    <source>
        <dbReference type="Proteomes" id="UP000197138"/>
    </source>
</evidence>
<evidence type="ECO:0000313" key="3">
    <source>
        <dbReference type="EMBL" id="PKI67666.1"/>
    </source>
</evidence>
<protein>
    <submittedName>
        <fullName evidence="2">Uncharacterized protein</fullName>
    </submittedName>
</protein>
<evidence type="ECO:0000313" key="5">
    <source>
        <dbReference type="Proteomes" id="UP000233551"/>
    </source>
</evidence>
<organism evidence="2 4">
    <name type="scientific">Punica granatum</name>
    <name type="common">Pomegranate</name>
    <dbReference type="NCBI Taxonomy" id="22663"/>
    <lineage>
        <taxon>Eukaryota</taxon>
        <taxon>Viridiplantae</taxon>
        <taxon>Streptophyta</taxon>
        <taxon>Embryophyta</taxon>
        <taxon>Tracheophyta</taxon>
        <taxon>Spermatophyta</taxon>
        <taxon>Magnoliopsida</taxon>
        <taxon>eudicotyledons</taxon>
        <taxon>Gunneridae</taxon>
        <taxon>Pentapetalae</taxon>
        <taxon>rosids</taxon>
        <taxon>malvids</taxon>
        <taxon>Myrtales</taxon>
        <taxon>Lythraceae</taxon>
        <taxon>Punica</taxon>
    </lineage>
</organism>
<dbReference type="Proteomes" id="UP000233551">
    <property type="component" value="Unassembled WGS sequence"/>
</dbReference>
<feature type="region of interest" description="Disordered" evidence="1">
    <location>
        <begin position="94"/>
        <end position="126"/>
    </location>
</feature>
<dbReference type="EMBL" id="MTKT01002214">
    <property type="protein sequence ID" value="OWM81253.1"/>
    <property type="molecule type" value="Genomic_DNA"/>
</dbReference>
<dbReference type="Proteomes" id="UP000197138">
    <property type="component" value="Unassembled WGS sequence"/>
</dbReference>
<keyword evidence="5" id="KW-1185">Reference proteome</keyword>
<proteinExistence type="predicted"/>
<dbReference type="GO" id="GO:0010089">
    <property type="term" value="P:xylem development"/>
    <property type="evidence" value="ECO:0007669"/>
    <property type="project" value="InterPro"/>
</dbReference>
<evidence type="ECO:0000256" key="1">
    <source>
        <dbReference type="SAM" id="MobiDB-lite"/>
    </source>
</evidence>
<feature type="compositionally biased region" description="Polar residues" evidence="1">
    <location>
        <begin position="9"/>
        <end position="25"/>
    </location>
</feature>
<comment type="caution">
    <text evidence="2">The sequence shown here is derived from an EMBL/GenBank/DDBJ whole genome shotgun (WGS) entry which is preliminary data.</text>
</comment>
<dbReference type="InterPro" id="IPR039280">
    <property type="entry name" value="VUP"/>
</dbReference>
<reference evidence="4" key="1">
    <citation type="journal article" date="2017" name="Plant J.">
        <title>The pomegranate (Punica granatum L.) genome and the genomics of punicalagin biosynthesis.</title>
        <authorList>
            <person name="Qin G."/>
            <person name="Xu C."/>
            <person name="Ming R."/>
            <person name="Tang H."/>
            <person name="Guyot R."/>
            <person name="Kramer E.M."/>
            <person name="Hu Y."/>
            <person name="Yi X."/>
            <person name="Qi Y."/>
            <person name="Xu X."/>
            <person name="Gao Z."/>
            <person name="Pan H."/>
            <person name="Jian J."/>
            <person name="Tian Y."/>
            <person name="Yue Z."/>
            <person name="Xu Y."/>
        </authorList>
    </citation>
    <scope>NUCLEOTIDE SEQUENCE [LARGE SCALE GENOMIC DNA]</scope>
    <source>
        <strain evidence="4">cv. Dabenzi</strain>
    </source>
</reference>
<evidence type="ECO:0000313" key="2">
    <source>
        <dbReference type="EMBL" id="OWM81253.1"/>
    </source>
</evidence>
<sequence length="126" mass="13511">MGDSKHSLSRTTACTSVGNTNTQYSSQESSSWTMYFEDLSGYDDNGGGLISSFSYDSKCNAHTSSLVSDATSSVRKHKINNGSRVLISGRNLSFKKRRSMGTPGAIDDHDDALEDTASSPLSKGRS</sequence>
<feature type="region of interest" description="Disordered" evidence="1">
    <location>
        <begin position="1"/>
        <end position="25"/>
    </location>
</feature>
<name>A0A218X8J4_PUNGR</name>
<dbReference type="AlphaFoldDB" id="A0A218X8J4"/>
<gene>
    <name evidence="2" type="ORF">CDL15_Pgr007291</name>
    <name evidence="3" type="ORF">CRG98_011879</name>
</gene>
<dbReference type="EMBL" id="PGOL01000589">
    <property type="protein sequence ID" value="PKI67666.1"/>
    <property type="molecule type" value="Genomic_DNA"/>
</dbReference>
<dbReference type="PANTHER" id="PTHR33974:SF2">
    <property type="entry name" value="VASCULAR-RELATED UNKNOWN PROTEIN 1"/>
    <property type="match status" value="1"/>
</dbReference>
<dbReference type="PANTHER" id="PTHR33974">
    <property type="entry name" value="VASCULAR-RELATED UNKNOWN PROTEIN 1-RELATED"/>
    <property type="match status" value="1"/>
</dbReference>